<gene>
    <name evidence="1" type="ORF">HE1_00720</name>
</gene>
<sequence length="88" mass="10153">MGFSPTNEQSGHAVSFVNVKKGYAALLDANHSLLENDMIFPLNPESIAKHLEQAIKKTFPNHYFSFFDIACVKFSPKKRYNFDYYFPK</sequence>
<dbReference type="AlphaFoldDB" id="A0A023DZL4"/>
<name>A0A023DZL4_9PROT</name>
<keyword evidence="2" id="KW-1185">Reference proteome</keyword>
<accession>A0A023DZL4</accession>
<dbReference type="STRING" id="1427503.HE1_00720"/>
<organism evidence="1 2">
    <name type="scientific">Holospora elegans E1</name>
    <dbReference type="NCBI Taxonomy" id="1427503"/>
    <lineage>
        <taxon>Bacteria</taxon>
        <taxon>Pseudomonadati</taxon>
        <taxon>Pseudomonadota</taxon>
        <taxon>Alphaproteobacteria</taxon>
        <taxon>Holosporales</taxon>
        <taxon>Holosporaceae</taxon>
        <taxon>Holospora</taxon>
    </lineage>
</organism>
<dbReference type="Proteomes" id="UP000024842">
    <property type="component" value="Unassembled WGS sequence"/>
</dbReference>
<comment type="caution">
    <text evidence="1">The sequence shown here is derived from an EMBL/GenBank/DDBJ whole genome shotgun (WGS) entry which is preliminary data.</text>
</comment>
<evidence type="ECO:0000313" key="1">
    <source>
        <dbReference type="EMBL" id="GAJ46387.1"/>
    </source>
</evidence>
<protein>
    <submittedName>
        <fullName evidence="1">Uncharacterized protein</fullName>
    </submittedName>
</protein>
<dbReference type="RefSeq" id="WP_162480304.1">
    <property type="nucleotide sequence ID" value="NZ_BAUP01000089.1"/>
</dbReference>
<reference evidence="1 2" key="1">
    <citation type="journal article" date="2014" name="FEMS Microbiol. Lett.">
        <title>Draft genome sequences of three Holospora species (Holospora obtusa, Holospora undulata, and Holospora elegans), endonuclear symbiotic bacteria of the ciliate Paramecium caudatum.</title>
        <authorList>
            <person name="Dohra H."/>
            <person name="Tanaka K."/>
            <person name="Suzuki T."/>
            <person name="Fujishima M."/>
            <person name="Suzuki H."/>
        </authorList>
    </citation>
    <scope>NUCLEOTIDE SEQUENCE [LARGE SCALE GENOMIC DNA]</scope>
    <source>
        <strain evidence="1 2">E1</strain>
    </source>
</reference>
<proteinExistence type="predicted"/>
<dbReference type="EMBL" id="BAUP01000089">
    <property type="protein sequence ID" value="GAJ46387.1"/>
    <property type="molecule type" value="Genomic_DNA"/>
</dbReference>
<evidence type="ECO:0000313" key="2">
    <source>
        <dbReference type="Proteomes" id="UP000024842"/>
    </source>
</evidence>